<evidence type="ECO:0000256" key="1">
    <source>
        <dbReference type="SAM" id="MobiDB-lite"/>
    </source>
</evidence>
<feature type="region of interest" description="Disordered" evidence="1">
    <location>
        <begin position="61"/>
        <end position="88"/>
    </location>
</feature>
<gene>
    <name evidence="2" type="ORF">SAMN04487905_12211</name>
</gene>
<dbReference type="EMBL" id="FNJR01000022">
    <property type="protein sequence ID" value="SDP96875.1"/>
    <property type="molecule type" value="Genomic_DNA"/>
</dbReference>
<feature type="compositionally biased region" description="Polar residues" evidence="1">
    <location>
        <begin position="23"/>
        <end position="32"/>
    </location>
</feature>
<evidence type="ECO:0008006" key="4">
    <source>
        <dbReference type="Google" id="ProtNLM"/>
    </source>
</evidence>
<name>A0A1H0X2D5_9ACTN</name>
<evidence type="ECO:0000313" key="3">
    <source>
        <dbReference type="Proteomes" id="UP000199497"/>
    </source>
</evidence>
<reference evidence="3" key="1">
    <citation type="submission" date="2016-10" db="EMBL/GenBank/DDBJ databases">
        <authorList>
            <person name="Varghese N."/>
            <person name="Submissions S."/>
        </authorList>
    </citation>
    <scope>NUCLEOTIDE SEQUENCE [LARGE SCALE GENOMIC DNA]</scope>
    <source>
        <strain evidence="3">DSM 46732</strain>
    </source>
</reference>
<dbReference type="Proteomes" id="UP000199497">
    <property type="component" value="Unassembled WGS sequence"/>
</dbReference>
<dbReference type="OrthoDB" id="3947203at2"/>
<sequence>MSTPARHDTERHKCPLTLTCKVTSNPHPTNNGKPADLRVELSNSGSDYKTDKVTVAIPVGAGTDHLTNDPNSGELEETDVPPGWSVSPEENKTRYVVEPENGTFGTGQRVVFTVKGLKVNREYGTSYVPVIESSEGDPQPCSWAVAKGPQKFFFRGFEPRNIVVRAGMATDLVWSKSNRPPEGCTVSYRLHYDLEPEGVDVTDSQAHKVRPHHDTSYRLVATIDKNGTKTRPVLSTFVIVSHPDVITTNLTVERGVGWFGHRNQNTVDIVPESSAEKVSPPAPTDGLLMVSIDAEVGASSLPTVGVSLLPKTSEEPLHSTTIEAKEDQIDNGFMRAPRLVLPIPNGHRVRFRHDKSVTGVKPYRIRLDWQPIGIGSLAGA</sequence>
<organism evidence="2 3">
    <name type="scientific">Actinopolyspora xinjiangensis</name>
    <dbReference type="NCBI Taxonomy" id="405564"/>
    <lineage>
        <taxon>Bacteria</taxon>
        <taxon>Bacillati</taxon>
        <taxon>Actinomycetota</taxon>
        <taxon>Actinomycetes</taxon>
        <taxon>Actinopolysporales</taxon>
        <taxon>Actinopolysporaceae</taxon>
        <taxon>Actinopolyspora</taxon>
    </lineage>
</organism>
<evidence type="ECO:0000313" key="2">
    <source>
        <dbReference type="EMBL" id="SDP96875.1"/>
    </source>
</evidence>
<feature type="region of interest" description="Disordered" evidence="1">
    <location>
        <begin position="23"/>
        <end position="42"/>
    </location>
</feature>
<dbReference type="STRING" id="405564.SAMN04487905_12211"/>
<dbReference type="RefSeq" id="WP_092604654.1">
    <property type="nucleotide sequence ID" value="NZ_FNJR01000022.1"/>
</dbReference>
<proteinExistence type="predicted"/>
<dbReference type="AlphaFoldDB" id="A0A1H0X2D5"/>
<protein>
    <recommendedName>
        <fullName evidence="4">DUF11 domain-containing protein</fullName>
    </recommendedName>
</protein>
<accession>A0A1H0X2D5</accession>
<keyword evidence="3" id="KW-1185">Reference proteome</keyword>